<proteinExistence type="predicted"/>
<accession>A0A2H3NQW4</accession>
<evidence type="ECO:0000313" key="2">
    <source>
        <dbReference type="EMBL" id="PEN09597.1"/>
    </source>
</evidence>
<dbReference type="Proteomes" id="UP000221024">
    <property type="component" value="Unassembled WGS sequence"/>
</dbReference>
<dbReference type="AlphaFoldDB" id="A0A2H3NQW4"/>
<comment type="caution">
    <text evidence="2">The sequence shown here is derived from an EMBL/GenBank/DDBJ whole genome shotgun (WGS) entry which is preliminary data.</text>
</comment>
<gene>
    <name evidence="2" type="ORF">CRI93_02380</name>
</gene>
<reference evidence="2 3" key="1">
    <citation type="submission" date="2017-10" db="EMBL/GenBank/DDBJ databases">
        <title>Draft genome of Longimonas halophila.</title>
        <authorList>
            <person name="Goh K.M."/>
            <person name="Shamsir M.S."/>
            <person name="Lim S.W."/>
        </authorList>
    </citation>
    <scope>NUCLEOTIDE SEQUENCE [LARGE SCALE GENOMIC DNA]</scope>
    <source>
        <strain evidence="2 3">KCTC 42399</strain>
    </source>
</reference>
<keyword evidence="3" id="KW-1185">Reference proteome</keyword>
<dbReference type="Pfam" id="PF00561">
    <property type="entry name" value="Abhydrolase_1"/>
    <property type="match status" value="1"/>
</dbReference>
<organism evidence="2 3">
    <name type="scientific">Longimonas halophila</name>
    <dbReference type="NCBI Taxonomy" id="1469170"/>
    <lineage>
        <taxon>Bacteria</taxon>
        <taxon>Pseudomonadati</taxon>
        <taxon>Rhodothermota</taxon>
        <taxon>Rhodothermia</taxon>
        <taxon>Rhodothermales</taxon>
        <taxon>Salisaetaceae</taxon>
        <taxon>Longimonas</taxon>
    </lineage>
</organism>
<dbReference type="InterPro" id="IPR000073">
    <property type="entry name" value="AB_hydrolase_1"/>
</dbReference>
<feature type="domain" description="AB hydrolase-1" evidence="1">
    <location>
        <begin position="65"/>
        <end position="170"/>
    </location>
</feature>
<dbReference type="EMBL" id="PDEP01000001">
    <property type="protein sequence ID" value="PEN09597.1"/>
    <property type="molecule type" value="Genomic_DNA"/>
</dbReference>
<dbReference type="GO" id="GO:0016787">
    <property type="term" value="F:hydrolase activity"/>
    <property type="evidence" value="ECO:0007669"/>
    <property type="project" value="UniProtKB-KW"/>
</dbReference>
<dbReference type="PANTHER" id="PTHR46438:SF2">
    <property type="entry name" value="ALPHA_BETA-HYDROLASES SUPERFAMILY PROTEIN"/>
    <property type="match status" value="1"/>
</dbReference>
<dbReference type="RefSeq" id="WP_098060995.1">
    <property type="nucleotide sequence ID" value="NZ_PDEP01000001.1"/>
</dbReference>
<dbReference type="PANTHER" id="PTHR46438">
    <property type="entry name" value="ALPHA/BETA-HYDROLASES SUPERFAMILY PROTEIN"/>
    <property type="match status" value="1"/>
</dbReference>
<dbReference type="InterPro" id="IPR029058">
    <property type="entry name" value="AB_hydrolase_fold"/>
</dbReference>
<dbReference type="Gene3D" id="3.40.50.1820">
    <property type="entry name" value="alpha/beta hydrolase"/>
    <property type="match status" value="1"/>
</dbReference>
<name>A0A2H3NQW4_9BACT</name>
<evidence type="ECO:0000313" key="3">
    <source>
        <dbReference type="Proteomes" id="UP000221024"/>
    </source>
</evidence>
<dbReference type="OrthoDB" id="9799612at2"/>
<protein>
    <submittedName>
        <fullName evidence="2">Alpha/beta hydrolase</fullName>
    </submittedName>
</protein>
<dbReference type="SUPFAM" id="SSF53474">
    <property type="entry name" value="alpha/beta-Hydrolases"/>
    <property type="match status" value="1"/>
</dbReference>
<keyword evidence="2" id="KW-0378">Hydrolase</keyword>
<evidence type="ECO:0000259" key="1">
    <source>
        <dbReference type="Pfam" id="PF00561"/>
    </source>
</evidence>
<sequence>MNGSSSRWLGWTATGVAAAAGATTAYHRSLPPAHALDPALNLDSRVLDTDQGRVHLYHRPGTGTPLVFLHSFNAVASPKEMRPLVEHYAEATDRPLWALDWLGFGRSERTRRSYTPQTYHDVLYAVLNDAVGPAADLVACSLGSEFAASVALQAASLVRRCAFIAPTGLSANRGLSPFGRLAVKTAATVGGFTLPYFWLTRPASLRRYLAAQVFQNEDAVPDALVYYGAQTARIQGAPYAPRHFVDGSLFQRNIDTEGYARLYRPTLILTPEAPAPTVQRFDRLPALTNANPRYITHTAVPGGLLPHWERPAPTFRALDDFLIDANDTDA</sequence>